<feature type="compositionally biased region" description="Basic and acidic residues" evidence="1">
    <location>
        <begin position="91"/>
        <end position="108"/>
    </location>
</feature>
<dbReference type="Proteomes" id="UP000606786">
    <property type="component" value="Unassembled WGS sequence"/>
</dbReference>
<accession>A0A811V595</accession>
<organism evidence="2 3">
    <name type="scientific">Ceratitis capitata</name>
    <name type="common">Mediterranean fruit fly</name>
    <name type="synonym">Tephritis capitata</name>
    <dbReference type="NCBI Taxonomy" id="7213"/>
    <lineage>
        <taxon>Eukaryota</taxon>
        <taxon>Metazoa</taxon>
        <taxon>Ecdysozoa</taxon>
        <taxon>Arthropoda</taxon>
        <taxon>Hexapoda</taxon>
        <taxon>Insecta</taxon>
        <taxon>Pterygota</taxon>
        <taxon>Neoptera</taxon>
        <taxon>Endopterygota</taxon>
        <taxon>Diptera</taxon>
        <taxon>Brachycera</taxon>
        <taxon>Muscomorpha</taxon>
        <taxon>Tephritoidea</taxon>
        <taxon>Tephritidae</taxon>
        <taxon>Ceratitis</taxon>
        <taxon>Ceratitis</taxon>
    </lineage>
</organism>
<evidence type="ECO:0000313" key="3">
    <source>
        <dbReference type="Proteomes" id="UP000606786"/>
    </source>
</evidence>
<comment type="caution">
    <text evidence="2">The sequence shown here is derived from an EMBL/GenBank/DDBJ whole genome shotgun (WGS) entry which is preliminary data.</text>
</comment>
<keyword evidence="3" id="KW-1185">Reference proteome</keyword>
<name>A0A811V595_CERCA</name>
<reference evidence="2" key="1">
    <citation type="submission" date="2020-11" db="EMBL/GenBank/DDBJ databases">
        <authorList>
            <person name="Whitehead M."/>
        </authorList>
    </citation>
    <scope>NUCLEOTIDE SEQUENCE</scope>
    <source>
        <strain evidence="2">EGII</strain>
    </source>
</reference>
<evidence type="ECO:0000313" key="2">
    <source>
        <dbReference type="EMBL" id="CAD7005017.1"/>
    </source>
</evidence>
<feature type="region of interest" description="Disordered" evidence="1">
    <location>
        <begin position="79"/>
        <end position="108"/>
    </location>
</feature>
<protein>
    <submittedName>
        <fullName evidence="2">(Mediterranean fruit fly) hypothetical protein</fullName>
    </submittedName>
</protein>
<sequence>MKNLHKNKRATTNLAEKRGTAAATKRFAGYTHPLTNWQQQQHSTTTDLPLLLIGGVVEQLTPLMKNRKMLPCTQELYPKRQDTRNAALVRQYRDDRTETEELSKHRVR</sequence>
<evidence type="ECO:0000256" key="1">
    <source>
        <dbReference type="SAM" id="MobiDB-lite"/>
    </source>
</evidence>
<dbReference type="AlphaFoldDB" id="A0A811V595"/>
<proteinExistence type="predicted"/>
<feature type="region of interest" description="Disordered" evidence="1">
    <location>
        <begin position="1"/>
        <end position="20"/>
    </location>
</feature>
<dbReference type="EMBL" id="CAJHJT010000034">
    <property type="protein sequence ID" value="CAD7005017.1"/>
    <property type="molecule type" value="Genomic_DNA"/>
</dbReference>
<gene>
    <name evidence="2" type="ORF">CCAP1982_LOCUS13389</name>
</gene>